<evidence type="ECO:0000256" key="6">
    <source>
        <dbReference type="SAM" id="MobiDB-lite"/>
    </source>
</evidence>
<evidence type="ECO:0000256" key="1">
    <source>
        <dbReference type="ARBA" id="ARBA00004141"/>
    </source>
</evidence>
<feature type="transmembrane region" description="Helical" evidence="7">
    <location>
        <begin position="20"/>
        <end position="42"/>
    </location>
</feature>
<evidence type="ECO:0000313" key="10">
    <source>
        <dbReference type="Proteomes" id="UP000813385"/>
    </source>
</evidence>
<dbReference type="EMBL" id="JAGPXD010000003">
    <property type="protein sequence ID" value="KAH7363287.1"/>
    <property type="molecule type" value="Genomic_DNA"/>
</dbReference>
<keyword evidence="10" id="KW-1185">Reference proteome</keyword>
<dbReference type="PANTHER" id="PTHR33048">
    <property type="entry name" value="PTH11-LIKE INTEGRAL MEMBRANE PROTEIN (AFU_ORTHOLOGUE AFUA_5G11245)"/>
    <property type="match status" value="1"/>
</dbReference>
<gene>
    <name evidence="9" type="ORF">B0T11DRAFT_329275</name>
</gene>
<feature type="region of interest" description="Disordered" evidence="6">
    <location>
        <begin position="343"/>
        <end position="362"/>
    </location>
</feature>
<keyword evidence="4 7" id="KW-0472">Membrane</keyword>
<evidence type="ECO:0000256" key="4">
    <source>
        <dbReference type="ARBA" id="ARBA00023136"/>
    </source>
</evidence>
<evidence type="ECO:0000256" key="5">
    <source>
        <dbReference type="ARBA" id="ARBA00038359"/>
    </source>
</evidence>
<evidence type="ECO:0000313" key="9">
    <source>
        <dbReference type="EMBL" id="KAH7363287.1"/>
    </source>
</evidence>
<comment type="caution">
    <text evidence="9">The sequence shown here is derived from an EMBL/GenBank/DDBJ whole genome shotgun (WGS) entry which is preliminary data.</text>
</comment>
<evidence type="ECO:0000259" key="8">
    <source>
        <dbReference type="Pfam" id="PF20684"/>
    </source>
</evidence>
<dbReference type="Pfam" id="PF20684">
    <property type="entry name" value="Fung_rhodopsin"/>
    <property type="match status" value="1"/>
</dbReference>
<dbReference type="PANTHER" id="PTHR33048:SF15">
    <property type="entry name" value="INTEGRAL MEMBRANE PROTEIN"/>
    <property type="match status" value="1"/>
</dbReference>
<feature type="transmembrane region" description="Helical" evidence="7">
    <location>
        <begin position="98"/>
        <end position="120"/>
    </location>
</feature>
<evidence type="ECO:0000256" key="2">
    <source>
        <dbReference type="ARBA" id="ARBA00022692"/>
    </source>
</evidence>
<feature type="transmembrane region" description="Helical" evidence="7">
    <location>
        <begin position="259"/>
        <end position="277"/>
    </location>
</feature>
<evidence type="ECO:0000256" key="7">
    <source>
        <dbReference type="SAM" id="Phobius"/>
    </source>
</evidence>
<feature type="transmembrane region" description="Helical" evidence="7">
    <location>
        <begin position="132"/>
        <end position="154"/>
    </location>
</feature>
<feature type="transmembrane region" description="Helical" evidence="7">
    <location>
        <begin position="185"/>
        <end position="205"/>
    </location>
</feature>
<protein>
    <recommendedName>
        <fullName evidence="8">Rhodopsin domain-containing protein</fullName>
    </recommendedName>
</protein>
<dbReference type="AlphaFoldDB" id="A0A8K0TIK0"/>
<comment type="similarity">
    <text evidence="5">Belongs to the SAT4 family.</text>
</comment>
<proteinExistence type="inferred from homology"/>
<keyword evidence="2 7" id="KW-0812">Transmembrane</keyword>
<dbReference type="InterPro" id="IPR049326">
    <property type="entry name" value="Rhodopsin_dom_fungi"/>
</dbReference>
<accession>A0A8K0TIK0</accession>
<evidence type="ECO:0000256" key="3">
    <source>
        <dbReference type="ARBA" id="ARBA00022989"/>
    </source>
</evidence>
<sequence length="380" mass="40887">MSTVDPNQRYVESLQGTGLSLFVVSIVGAVVSTIVVGLRTFVRIQGRSFSLDDGLMLGGLVVYIIDVALACVGALSGLGTRNADMSPIMMMESMKYLMIWMMLYVIGLCLVKSSICFTTLRIATTMPTLRMAVYVLLGLTVATFVTTFIGILLLCRPVEANWDQSIILEGRGECSPMSAMLGLSYTSTASTIATDLACAVLPAIILWRTQMKLSTKVVVSTILSFGSFASISTMIRTPYIDHYNRPTEDLAFHIANIPLWSNIETAVGLIAGSLPALRQLVMRRHSSTKATGNSGTDNTRGLNPAASAGLVTIGGSGAAIRSKDRKALKSVYDIDEAEEGDWTRLDEDNNSDKESTVPIRGIRKDTTFEMSALPVKGGGQ</sequence>
<feature type="transmembrane region" description="Helical" evidence="7">
    <location>
        <begin position="217"/>
        <end position="239"/>
    </location>
</feature>
<feature type="compositionally biased region" description="Basic and acidic residues" evidence="6">
    <location>
        <begin position="343"/>
        <end position="355"/>
    </location>
</feature>
<feature type="transmembrane region" description="Helical" evidence="7">
    <location>
        <begin position="54"/>
        <end position="78"/>
    </location>
</feature>
<keyword evidence="3 7" id="KW-1133">Transmembrane helix</keyword>
<dbReference type="OrthoDB" id="9976870at2759"/>
<feature type="domain" description="Rhodopsin" evidence="8">
    <location>
        <begin position="38"/>
        <end position="282"/>
    </location>
</feature>
<organism evidence="9 10">
    <name type="scientific">Plectosphaerella cucumerina</name>
    <dbReference type="NCBI Taxonomy" id="40658"/>
    <lineage>
        <taxon>Eukaryota</taxon>
        <taxon>Fungi</taxon>
        <taxon>Dikarya</taxon>
        <taxon>Ascomycota</taxon>
        <taxon>Pezizomycotina</taxon>
        <taxon>Sordariomycetes</taxon>
        <taxon>Hypocreomycetidae</taxon>
        <taxon>Glomerellales</taxon>
        <taxon>Plectosphaerellaceae</taxon>
        <taxon>Plectosphaerella</taxon>
    </lineage>
</organism>
<dbReference type="Proteomes" id="UP000813385">
    <property type="component" value="Unassembled WGS sequence"/>
</dbReference>
<name>A0A8K0TIK0_9PEZI</name>
<dbReference type="InterPro" id="IPR052337">
    <property type="entry name" value="SAT4-like"/>
</dbReference>
<comment type="subcellular location">
    <subcellularLocation>
        <location evidence="1">Membrane</location>
        <topology evidence="1">Multi-pass membrane protein</topology>
    </subcellularLocation>
</comment>
<dbReference type="GO" id="GO:0016020">
    <property type="term" value="C:membrane"/>
    <property type="evidence" value="ECO:0007669"/>
    <property type="project" value="UniProtKB-SubCell"/>
</dbReference>
<reference evidence="9" key="1">
    <citation type="journal article" date="2021" name="Nat. Commun.">
        <title>Genetic determinants of endophytism in the Arabidopsis root mycobiome.</title>
        <authorList>
            <person name="Mesny F."/>
            <person name="Miyauchi S."/>
            <person name="Thiergart T."/>
            <person name="Pickel B."/>
            <person name="Atanasova L."/>
            <person name="Karlsson M."/>
            <person name="Huettel B."/>
            <person name="Barry K.W."/>
            <person name="Haridas S."/>
            <person name="Chen C."/>
            <person name="Bauer D."/>
            <person name="Andreopoulos W."/>
            <person name="Pangilinan J."/>
            <person name="LaButti K."/>
            <person name="Riley R."/>
            <person name="Lipzen A."/>
            <person name="Clum A."/>
            <person name="Drula E."/>
            <person name="Henrissat B."/>
            <person name="Kohler A."/>
            <person name="Grigoriev I.V."/>
            <person name="Martin F.M."/>
            <person name="Hacquard S."/>
        </authorList>
    </citation>
    <scope>NUCLEOTIDE SEQUENCE</scope>
    <source>
        <strain evidence="9">MPI-CAGE-AT-0016</strain>
    </source>
</reference>